<dbReference type="PANTHER" id="PTHR40940:SF1">
    <property type="entry name" value="PROTEIN BATD"/>
    <property type="match status" value="1"/>
</dbReference>
<sequence>MTAAPRSRLSRQWRVLAAVLIFAVPGPVAAQDDAAATAPPAEAVQPQVTAELTPDTAVVGQPLVLRIKVLVPTWLPDPPAFPALDVPNVIVRLPEGASGPISDSVGGETWSGVSRAYRLYPMVPGDVSLPAQTITVTYADPDTSAPVTFEASLDPVRFTATVPEDAAGLDPLILASGLTLEQTIDGADGPLGEGDAASRSVTAKISGTSALFIPSLIPPVKSEAVRAYPKDPAIAETSDRGVLSGSRTETVSYVAQYGGSVELPPISINWFNTETGSMETAQLEGVTLDVDAPGPPVAARFTPRQIALLIGGVILLLLVAQGLRLYALPPLRRLRDRRKTAWEASEGYAARGVRQAIGRKDLSATHCALAIWSDRCPGHDAPDLESALAGIGAGRYGDMPDGGGDWSAVSAAFQAERQRRLAGASHGAEAVPPLNPS</sequence>
<protein>
    <recommendedName>
        <fullName evidence="5">Protein BatD</fullName>
    </recommendedName>
</protein>
<accession>A0ABV3L281</accession>
<keyword evidence="4" id="KW-1185">Reference proteome</keyword>
<dbReference type="EMBL" id="JBFBVU010000002">
    <property type="protein sequence ID" value="MEV8465633.1"/>
    <property type="molecule type" value="Genomic_DNA"/>
</dbReference>
<keyword evidence="1" id="KW-0472">Membrane</keyword>
<organism evidence="3 4">
    <name type="scientific">Meridianimarinicoccus marinus</name>
    <dbReference type="NCBI Taxonomy" id="3231483"/>
    <lineage>
        <taxon>Bacteria</taxon>
        <taxon>Pseudomonadati</taxon>
        <taxon>Pseudomonadota</taxon>
        <taxon>Alphaproteobacteria</taxon>
        <taxon>Rhodobacterales</taxon>
        <taxon>Paracoccaceae</taxon>
        <taxon>Meridianimarinicoccus</taxon>
    </lineage>
</organism>
<reference evidence="3 4" key="1">
    <citation type="submission" date="2024-07" db="EMBL/GenBank/DDBJ databases">
        <authorList>
            <person name="Kang M."/>
        </authorList>
    </citation>
    <scope>NUCLEOTIDE SEQUENCE [LARGE SCALE GENOMIC DNA]</scope>
    <source>
        <strain evidence="3 4">DFM31</strain>
    </source>
</reference>
<evidence type="ECO:0008006" key="5">
    <source>
        <dbReference type="Google" id="ProtNLM"/>
    </source>
</evidence>
<feature type="transmembrane region" description="Helical" evidence="1">
    <location>
        <begin position="306"/>
        <end position="328"/>
    </location>
</feature>
<dbReference type="RefSeq" id="WP_366191229.1">
    <property type="nucleotide sequence ID" value="NZ_JBFBVU010000002.1"/>
</dbReference>
<keyword evidence="1" id="KW-1133">Transmembrane helix</keyword>
<dbReference type="Proteomes" id="UP001553161">
    <property type="component" value="Unassembled WGS sequence"/>
</dbReference>
<feature type="signal peptide" evidence="2">
    <location>
        <begin position="1"/>
        <end position="30"/>
    </location>
</feature>
<evidence type="ECO:0000313" key="3">
    <source>
        <dbReference type="EMBL" id="MEV8465633.1"/>
    </source>
</evidence>
<keyword evidence="2" id="KW-0732">Signal</keyword>
<dbReference type="PANTHER" id="PTHR40940">
    <property type="entry name" value="PROTEIN BATD-RELATED"/>
    <property type="match status" value="1"/>
</dbReference>
<name>A0ABV3L281_9RHOB</name>
<comment type="caution">
    <text evidence="3">The sequence shown here is derived from an EMBL/GenBank/DDBJ whole genome shotgun (WGS) entry which is preliminary data.</text>
</comment>
<evidence type="ECO:0000313" key="4">
    <source>
        <dbReference type="Proteomes" id="UP001553161"/>
    </source>
</evidence>
<gene>
    <name evidence="3" type="ORF">AB0T83_02410</name>
</gene>
<keyword evidence="1" id="KW-0812">Transmembrane</keyword>
<dbReference type="InterPro" id="IPR025738">
    <property type="entry name" value="BatD"/>
</dbReference>
<proteinExistence type="predicted"/>
<feature type="chain" id="PRO_5046711306" description="Protein BatD" evidence="2">
    <location>
        <begin position="31"/>
        <end position="437"/>
    </location>
</feature>
<evidence type="ECO:0000256" key="2">
    <source>
        <dbReference type="SAM" id="SignalP"/>
    </source>
</evidence>
<evidence type="ECO:0000256" key="1">
    <source>
        <dbReference type="SAM" id="Phobius"/>
    </source>
</evidence>